<feature type="region of interest" description="Disordered" evidence="1">
    <location>
        <begin position="633"/>
        <end position="657"/>
    </location>
</feature>
<gene>
    <name evidence="2" type="ORF">CB0940_08140</name>
</gene>
<evidence type="ECO:0000313" key="2">
    <source>
        <dbReference type="EMBL" id="PIA94553.1"/>
    </source>
</evidence>
<dbReference type="AlphaFoldDB" id="A0A2G5HQK0"/>
<organism evidence="2 3">
    <name type="scientific">Cercospora beticola</name>
    <name type="common">Sugarbeet leaf spot fungus</name>
    <dbReference type="NCBI Taxonomy" id="122368"/>
    <lineage>
        <taxon>Eukaryota</taxon>
        <taxon>Fungi</taxon>
        <taxon>Dikarya</taxon>
        <taxon>Ascomycota</taxon>
        <taxon>Pezizomycotina</taxon>
        <taxon>Dothideomycetes</taxon>
        <taxon>Dothideomycetidae</taxon>
        <taxon>Mycosphaerellales</taxon>
        <taxon>Mycosphaerellaceae</taxon>
        <taxon>Cercospora</taxon>
    </lineage>
</organism>
<dbReference type="OrthoDB" id="3945550at2759"/>
<dbReference type="Proteomes" id="UP000230605">
    <property type="component" value="Chromosome 6"/>
</dbReference>
<dbReference type="InterPro" id="IPR032675">
    <property type="entry name" value="LRR_dom_sf"/>
</dbReference>
<sequence length="697" mass="78895">MASTQLPSDILLLVCDYLAQIHPASSRNFASVCAEWRAVAKIFQHRSISIFINSAELLKEDAEDCLADLKRTNSVRHVRRLEIAGPGPKPRQDEFKRGPAGWRKAQAYEDFGESLFDNHNPSVSFPLLERTDDQFAIESLSEQSWQPVVELIRQLPALTDLFWNCVQRVPELIIDALHERLPSCNFWLNSFRWTNRDKPFPYASDRKLFTSPNLYAFRLEYAILHAPHSLPNTESRHANEIATLHRFVSGAAPNLRKVIVSRRIESCGSAGRKTAPGEGSVSTNALRSCAKGSLHSLCLDKERYTYISTSTLAMWTELTDFSVLRSLELPGRGDASFYQQLCEIPFRDLRSISLSIPEPKYASTETFKELQRFLVTIPPLQSLRLDDHLHLVDMEPVLKHHGPTLKCLWLMRAGTHNEQPQFWEYLCTKHPGVLAAVQKYCTRLGKLAIPIRRSKGNAAEVESYKILGTLPKLRVLDLTLDCSDYSVFGWPSGDQNNANDSTWPELRGARTRKSNAFNQSPFPGCSTLHGPKLHPDFSPQGTQVLNQHILDAFINCAIDERLAREIFTCISRQKSHNDVPLQHLTLQIWKPVAVKMYSTPPAVSSVANLLSNNWSVSRSIRDDRPQEIFAEKMMDKKKRKTTNRQDSDIGSKASSSWGKPVEEILQRLWPKLKGARGLDHLSRCPSFPLQSAESAPR</sequence>
<feature type="compositionally biased region" description="Polar residues" evidence="1">
    <location>
        <begin position="688"/>
        <end position="697"/>
    </location>
</feature>
<protein>
    <submittedName>
        <fullName evidence="2">Uncharacterized protein</fullName>
    </submittedName>
</protein>
<dbReference type="Gene3D" id="3.80.10.10">
    <property type="entry name" value="Ribonuclease Inhibitor"/>
    <property type="match status" value="1"/>
</dbReference>
<name>A0A2G5HQK0_CERBT</name>
<accession>A0A2G5HQK0</accession>
<comment type="caution">
    <text evidence="2">The sequence shown here is derived from an EMBL/GenBank/DDBJ whole genome shotgun (WGS) entry which is preliminary data.</text>
</comment>
<feature type="region of interest" description="Disordered" evidence="1">
    <location>
        <begin position="678"/>
        <end position="697"/>
    </location>
</feature>
<reference evidence="2 3" key="1">
    <citation type="submission" date="2015-10" db="EMBL/GenBank/DDBJ databases">
        <title>The cercosporin biosynthetic gene cluster was horizontally transferred to several fungal lineages and shown to be expanded in Cercospora beticola based on microsynteny with recipient genomes.</title>
        <authorList>
            <person name="De Jonge R."/>
            <person name="Ebert M.K."/>
            <person name="Suttle J.C."/>
            <person name="Jurick Ii W.M."/>
            <person name="Secor G.A."/>
            <person name="Thomma B.P."/>
            <person name="Van De Peer Y."/>
            <person name="Bolton M.D."/>
        </authorList>
    </citation>
    <scope>NUCLEOTIDE SEQUENCE [LARGE SCALE GENOMIC DNA]</scope>
    <source>
        <strain evidence="2 3">09-40</strain>
    </source>
</reference>
<dbReference type="EMBL" id="LKMD01000104">
    <property type="protein sequence ID" value="PIA94553.1"/>
    <property type="molecule type" value="Genomic_DNA"/>
</dbReference>
<evidence type="ECO:0000313" key="3">
    <source>
        <dbReference type="Proteomes" id="UP000230605"/>
    </source>
</evidence>
<evidence type="ECO:0000256" key="1">
    <source>
        <dbReference type="SAM" id="MobiDB-lite"/>
    </source>
</evidence>
<proteinExistence type="predicted"/>